<feature type="compositionally biased region" description="Polar residues" evidence="1">
    <location>
        <begin position="279"/>
        <end position="291"/>
    </location>
</feature>
<reference evidence="3 4" key="1">
    <citation type="submission" date="2018-02" db="EMBL/GenBank/DDBJ databases">
        <title>Genome sequence of Desulfovibrio carbinolicus DSM 3852.</title>
        <authorList>
            <person name="Wilbanks E."/>
            <person name="Skennerton C.T."/>
            <person name="Orphan V.J."/>
        </authorList>
    </citation>
    <scope>NUCLEOTIDE SEQUENCE [LARGE SCALE GENOMIC DNA]</scope>
    <source>
        <strain evidence="3 4">DSM 3852</strain>
    </source>
</reference>
<feature type="region of interest" description="Disordered" evidence="1">
    <location>
        <begin position="264"/>
        <end position="291"/>
    </location>
</feature>
<keyword evidence="4" id="KW-1185">Reference proteome</keyword>
<protein>
    <submittedName>
        <fullName evidence="3">DUF4357 domain-containing protein</fullName>
    </submittedName>
</protein>
<evidence type="ECO:0000259" key="2">
    <source>
        <dbReference type="Pfam" id="PF14267"/>
    </source>
</evidence>
<dbReference type="EMBL" id="CP026538">
    <property type="protein sequence ID" value="QAZ67269.1"/>
    <property type="molecule type" value="Genomic_DNA"/>
</dbReference>
<evidence type="ECO:0000256" key="1">
    <source>
        <dbReference type="SAM" id="MobiDB-lite"/>
    </source>
</evidence>
<dbReference type="KEGG" id="dcb:C3Y92_08520"/>
<feature type="compositionally biased region" description="Basic and acidic residues" evidence="1">
    <location>
        <begin position="268"/>
        <end position="278"/>
    </location>
</feature>
<dbReference type="InterPro" id="IPR025579">
    <property type="entry name" value="DUF4357"/>
</dbReference>
<sequence length="291" mass="31838">MPPSASRPYSIKIFLPHGDPDGLRVIGKSNWTGTGVVFNRTAYQEAAKRPEITKTGVYILVGPSEDSSLPTVYIGEGDPIKPRLDSHYAGKDFWTWAVFFTAADGSLNKAHVKHLECRLVELAKAAKQANLDNVQTPQPPTLAEAELADTESFLADMLGIFPLLGLSVFEARAATARGKTMLFLKGTDIEAQGYESSRGFVVRKGSQAKKQTVPSYPDGTANLRNDLIRQEVLIKQNDTYAFSQDYVFNSPSLAASIVLGRNTNGRTKWKDKSGKTLKELQTSEANQEATP</sequence>
<dbReference type="Proteomes" id="UP000293296">
    <property type="component" value="Chromosome"/>
</dbReference>
<dbReference type="AlphaFoldDB" id="A0A4P6I0L5"/>
<organism evidence="3 4">
    <name type="scientific">Solidesulfovibrio carbinolicus</name>
    <dbReference type="NCBI Taxonomy" id="296842"/>
    <lineage>
        <taxon>Bacteria</taxon>
        <taxon>Pseudomonadati</taxon>
        <taxon>Thermodesulfobacteriota</taxon>
        <taxon>Desulfovibrionia</taxon>
        <taxon>Desulfovibrionales</taxon>
        <taxon>Desulfovibrionaceae</taxon>
        <taxon>Solidesulfovibrio</taxon>
    </lineage>
</organism>
<accession>A0A4P6I0L5</accession>
<dbReference type="CDD" id="cd10447">
    <property type="entry name" value="GIY-YIG_unchar_2"/>
    <property type="match status" value="1"/>
</dbReference>
<evidence type="ECO:0000313" key="4">
    <source>
        <dbReference type="Proteomes" id="UP000293296"/>
    </source>
</evidence>
<proteinExistence type="predicted"/>
<gene>
    <name evidence="3" type="ORF">C3Y92_08520</name>
</gene>
<dbReference type="Pfam" id="PF14267">
    <property type="entry name" value="DUF4357"/>
    <property type="match status" value="1"/>
</dbReference>
<feature type="domain" description="DUF4357" evidence="2">
    <location>
        <begin position="224"/>
        <end position="277"/>
    </location>
</feature>
<name>A0A4P6I0L5_9BACT</name>
<evidence type="ECO:0000313" key="3">
    <source>
        <dbReference type="EMBL" id="QAZ67269.1"/>
    </source>
</evidence>
<dbReference type="RefSeq" id="WP_129351692.1">
    <property type="nucleotide sequence ID" value="NZ_CP026538.1"/>
</dbReference>
<dbReference type="OrthoDB" id="2656488at2"/>